<feature type="domain" description="Protein kinase" evidence="10">
    <location>
        <begin position="123"/>
        <end position="407"/>
    </location>
</feature>
<dbReference type="SUPFAM" id="SSF56112">
    <property type="entry name" value="Protein kinase-like (PK-like)"/>
    <property type="match status" value="1"/>
</dbReference>
<dbReference type="Gene3D" id="1.10.510.10">
    <property type="entry name" value="Transferase(Phosphotransferase) domain 1"/>
    <property type="match status" value="1"/>
</dbReference>
<organism evidence="12 13">
    <name type="scientific">Reticulomyxa filosa</name>
    <dbReference type="NCBI Taxonomy" id="46433"/>
    <lineage>
        <taxon>Eukaryota</taxon>
        <taxon>Sar</taxon>
        <taxon>Rhizaria</taxon>
        <taxon>Retaria</taxon>
        <taxon>Foraminifera</taxon>
        <taxon>Monothalamids</taxon>
        <taxon>Reticulomyxidae</taxon>
        <taxon>Reticulomyxa</taxon>
    </lineage>
</organism>
<evidence type="ECO:0000256" key="8">
    <source>
        <dbReference type="ARBA" id="ARBA00024334"/>
    </source>
</evidence>
<dbReference type="PANTHER" id="PTHR24349">
    <property type="entry name" value="SERINE/THREONINE-PROTEIN KINASE"/>
    <property type="match status" value="1"/>
</dbReference>
<feature type="compositionally biased region" description="Polar residues" evidence="9">
    <location>
        <begin position="20"/>
        <end position="36"/>
    </location>
</feature>
<feature type="domain" description="EF-hand" evidence="11">
    <location>
        <begin position="576"/>
        <end position="611"/>
    </location>
</feature>
<dbReference type="CDD" id="cd00051">
    <property type="entry name" value="EFh"/>
    <property type="match status" value="1"/>
</dbReference>
<dbReference type="SMART" id="SM00054">
    <property type="entry name" value="EFh"/>
    <property type="match status" value="2"/>
</dbReference>
<dbReference type="PROSITE" id="PS50222">
    <property type="entry name" value="EF_HAND_2"/>
    <property type="match status" value="2"/>
</dbReference>
<dbReference type="Gene3D" id="1.10.238.10">
    <property type="entry name" value="EF-hand"/>
    <property type="match status" value="2"/>
</dbReference>
<dbReference type="AlphaFoldDB" id="X6N8W2"/>
<evidence type="ECO:0000259" key="10">
    <source>
        <dbReference type="PROSITE" id="PS50011"/>
    </source>
</evidence>
<dbReference type="PROSITE" id="PS00108">
    <property type="entry name" value="PROTEIN_KINASE_ST"/>
    <property type="match status" value="1"/>
</dbReference>
<comment type="cofactor">
    <cofactor evidence="1">
        <name>Mg(2+)</name>
        <dbReference type="ChEBI" id="CHEBI:18420"/>
    </cofactor>
</comment>
<evidence type="ECO:0000256" key="9">
    <source>
        <dbReference type="SAM" id="MobiDB-lite"/>
    </source>
</evidence>
<accession>X6N8W2</accession>
<evidence type="ECO:0000256" key="6">
    <source>
        <dbReference type="ARBA" id="ARBA00022837"/>
    </source>
</evidence>
<keyword evidence="7" id="KW-0067">ATP-binding</keyword>
<dbReference type="InterPro" id="IPR011009">
    <property type="entry name" value="Kinase-like_dom_sf"/>
</dbReference>
<dbReference type="InterPro" id="IPR050205">
    <property type="entry name" value="CDPK_Ser/Thr_kinases"/>
</dbReference>
<evidence type="ECO:0000313" key="12">
    <source>
        <dbReference type="EMBL" id="ETO22471.1"/>
    </source>
</evidence>
<protein>
    <submittedName>
        <fullName evidence="12">Protein kinase domain containing protein</fullName>
    </submittedName>
</protein>
<reference evidence="12 13" key="1">
    <citation type="journal article" date="2013" name="Curr. Biol.">
        <title>The Genome of the Foraminiferan Reticulomyxa filosa.</title>
        <authorList>
            <person name="Glockner G."/>
            <person name="Hulsmann N."/>
            <person name="Schleicher M."/>
            <person name="Noegel A.A."/>
            <person name="Eichinger L."/>
            <person name="Gallinger C."/>
            <person name="Pawlowski J."/>
            <person name="Sierra R."/>
            <person name="Euteneuer U."/>
            <person name="Pillet L."/>
            <person name="Moustafa A."/>
            <person name="Platzer M."/>
            <person name="Groth M."/>
            <person name="Szafranski K."/>
            <person name="Schliwa M."/>
        </authorList>
    </citation>
    <scope>NUCLEOTIDE SEQUENCE [LARGE SCALE GENOMIC DNA]</scope>
</reference>
<dbReference type="InterPro" id="IPR000719">
    <property type="entry name" value="Prot_kinase_dom"/>
</dbReference>
<proteinExistence type="inferred from homology"/>
<sequence>MGNCGACREEERENSESRSATSQSHRSNISEHTNLAVTEKKNQHVEEKQPKENKDNVSNNTNTTVNDTTNNKDNNTNEMKNNNVPAENAGNGLRLNELKIKLNKGPFHFVPDGHVLQNVYSLFDVEKELGRGASCRVLRVSRKSDKKLMAIKEMKRDDRWNPMLFEQEVYMLQKLSGHPNILQFFLCLFVSKKKKYTLENANIEMVNTDRIKELKNFPEKDAIEVTKTILDAIGYCHERNIVHRDLKPENIVYADQTREKLVIIDFGDAKEVTDESTYDDFGKIKKNVTLTFVLFFVDHFLGGGGDKKKVGTAFYLAPEAIRKRTGYELKRSDMWTIGVITYVLVTGRPPFWGRENKEIIRKIIRGVVRFPNTIKLSESCQNFILSLLQKDPQARMSAKEALQHPWITGEQADAYGEEILLNVAALGKSSKLKQLIVTTVASNLDNKHRKEYENQFKAIDKNQDDLIDWEDAEKFIKKIFSDLTGIDAQEVAKNLIQNITGNCDKPITKENWNNANVSKLLSSDHLIARQFKTLNLQLQCYFLKLISFCFLFGLRTGRGRRRFLSAQDLVQIFDELSLEHVQEIIDEIDLDSDGQINFEEFKRTMQFEPGYISPKQQQKQQ</sequence>
<keyword evidence="3" id="KW-0808">Transferase</keyword>
<keyword evidence="2" id="KW-0723">Serine/threonine-protein kinase</keyword>
<dbReference type="PROSITE" id="PS00018">
    <property type="entry name" value="EF_HAND_1"/>
    <property type="match status" value="1"/>
</dbReference>
<dbReference type="GO" id="GO:0005524">
    <property type="term" value="F:ATP binding"/>
    <property type="evidence" value="ECO:0007669"/>
    <property type="project" value="UniProtKB-KW"/>
</dbReference>
<feature type="region of interest" description="Disordered" evidence="9">
    <location>
        <begin position="1"/>
        <end position="90"/>
    </location>
</feature>
<dbReference type="PROSITE" id="PS50011">
    <property type="entry name" value="PROTEIN_KINASE_DOM"/>
    <property type="match status" value="1"/>
</dbReference>
<keyword evidence="4" id="KW-0547">Nucleotide-binding</keyword>
<name>X6N8W2_RETFI</name>
<keyword evidence="5 12" id="KW-0418">Kinase</keyword>
<evidence type="ECO:0000313" key="13">
    <source>
        <dbReference type="Proteomes" id="UP000023152"/>
    </source>
</evidence>
<dbReference type="InterPro" id="IPR002048">
    <property type="entry name" value="EF_hand_dom"/>
</dbReference>
<dbReference type="InterPro" id="IPR018247">
    <property type="entry name" value="EF_Hand_1_Ca_BS"/>
</dbReference>
<dbReference type="OrthoDB" id="40902at2759"/>
<keyword evidence="13" id="KW-1185">Reference proteome</keyword>
<dbReference type="Pfam" id="PF00036">
    <property type="entry name" value="EF-hand_1"/>
    <property type="match status" value="1"/>
</dbReference>
<evidence type="ECO:0000259" key="11">
    <source>
        <dbReference type="PROSITE" id="PS50222"/>
    </source>
</evidence>
<dbReference type="EMBL" id="ASPP01010711">
    <property type="protein sequence ID" value="ETO22471.1"/>
    <property type="molecule type" value="Genomic_DNA"/>
</dbReference>
<comment type="similarity">
    <text evidence="8">Belongs to the protein kinase superfamily. Ser/Thr protein kinase family. CDPK subfamily.</text>
</comment>
<feature type="compositionally biased region" description="Basic and acidic residues" evidence="9">
    <location>
        <begin position="38"/>
        <end position="55"/>
    </location>
</feature>
<dbReference type="Pfam" id="PF00069">
    <property type="entry name" value="Pkinase"/>
    <property type="match status" value="1"/>
</dbReference>
<evidence type="ECO:0000256" key="7">
    <source>
        <dbReference type="ARBA" id="ARBA00022840"/>
    </source>
</evidence>
<comment type="caution">
    <text evidence="12">The sequence shown here is derived from an EMBL/GenBank/DDBJ whole genome shotgun (WGS) entry which is preliminary data.</text>
</comment>
<evidence type="ECO:0000256" key="3">
    <source>
        <dbReference type="ARBA" id="ARBA00022679"/>
    </source>
</evidence>
<evidence type="ECO:0000256" key="5">
    <source>
        <dbReference type="ARBA" id="ARBA00022777"/>
    </source>
</evidence>
<evidence type="ECO:0000256" key="2">
    <source>
        <dbReference type="ARBA" id="ARBA00022527"/>
    </source>
</evidence>
<gene>
    <name evidence="12" type="ORF">RFI_14730</name>
</gene>
<keyword evidence="6" id="KW-0106">Calcium</keyword>
<dbReference type="GO" id="GO:0004674">
    <property type="term" value="F:protein serine/threonine kinase activity"/>
    <property type="evidence" value="ECO:0007669"/>
    <property type="project" value="UniProtKB-KW"/>
</dbReference>
<dbReference type="SUPFAM" id="SSF47473">
    <property type="entry name" value="EF-hand"/>
    <property type="match status" value="1"/>
</dbReference>
<feature type="compositionally biased region" description="Basic and acidic residues" evidence="9">
    <location>
        <begin position="7"/>
        <end position="16"/>
    </location>
</feature>
<dbReference type="InterPro" id="IPR008271">
    <property type="entry name" value="Ser/Thr_kinase_AS"/>
</dbReference>
<dbReference type="Gene3D" id="3.30.200.20">
    <property type="entry name" value="Phosphorylase Kinase, domain 1"/>
    <property type="match status" value="1"/>
</dbReference>
<dbReference type="SMART" id="SM00220">
    <property type="entry name" value="S_TKc"/>
    <property type="match status" value="1"/>
</dbReference>
<evidence type="ECO:0000256" key="1">
    <source>
        <dbReference type="ARBA" id="ARBA00001946"/>
    </source>
</evidence>
<dbReference type="InterPro" id="IPR011992">
    <property type="entry name" value="EF-hand-dom_pair"/>
</dbReference>
<dbReference type="Proteomes" id="UP000023152">
    <property type="component" value="Unassembled WGS sequence"/>
</dbReference>
<evidence type="ECO:0000256" key="4">
    <source>
        <dbReference type="ARBA" id="ARBA00022741"/>
    </source>
</evidence>
<dbReference type="GO" id="GO:0005509">
    <property type="term" value="F:calcium ion binding"/>
    <property type="evidence" value="ECO:0007669"/>
    <property type="project" value="InterPro"/>
</dbReference>
<feature type="compositionally biased region" description="Low complexity" evidence="9">
    <location>
        <begin position="56"/>
        <end position="84"/>
    </location>
</feature>
<feature type="domain" description="EF-hand" evidence="11">
    <location>
        <begin position="447"/>
        <end position="482"/>
    </location>
</feature>